<dbReference type="OrthoDB" id="5082450at2"/>
<protein>
    <submittedName>
        <fullName evidence="2">Uncharacterized protein</fullName>
    </submittedName>
</protein>
<keyword evidence="3" id="KW-1185">Reference proteome</keyword>
<keyword evidence="1" id="KW-0812">Transmembrane</keyword>
<gene>
    <name evidence="2" type="ORF">SAMN05192584_107136</name>
</gene>
<accession>A0A1I4AVZ8</accession>
<evidence type="ECO:0000313" key="2">
    <source>
        <dbReference type="EMBL" id="SFK60097.1"/>
    </source>
</evidence>
<organism evidence="2 3">
    <name type="scientific">Streptomyces pini</name>
    <dbReference type="NCBI Taxonomy" id="1520580"/>
    <lineage>
        <taxon>Bacteria</taxon>
        <taxon>Bacillati</taxon>
        <taxon>Actinomycetota</taxon>
        <taxon>Actinomycetes</taxon>
        <taxon>Kitasatosporales</taxon>
        <taxon>Streptomycetaceae</taxon>
        <taxon>Streptomyces</taxon>
    </lineage>
</organism>
<reference evidence="3" key="1">
    <citation type="submission" date="2016-10" db="EMBL/GenBank/DDBJ databases">
        <authorList>
            <person name="Varghese N."/>
            <person name="Submissions S."/>
        </authorList>
    </citation>
    <scope>NUCLEOTIDE SEQUENCE [LARGE SCALE GENOMIC DNA]</scope>
    <source>
        <strain evidence="3">PL19</strain>
    </source>
</reference>
<name>A0A1I4AVZ8_9ACTN</name>
<dbReference type="Proteomes" id="UP000198928">
    <property type="component" value="Unassembled WGS sequence"/>
</dbReference>
<sequence length="217" mass="23275">MVVISMEYLHASDATEALWAAAAVFATIGVGIGAMWATLRASNPKRCITYWTGDTPLLRSHQRLEGGLQVSRNGRTLADPRLVHIRITNTSRRDVPSAAFDRGEPIKVDIGKPILEVLGTETDPADAAPPQKSVAGTELRIGPGRIGRNQSVTYLLLIDGDPVYTWSHSLIDVTVEETGSPVLRTQVLPPQLLHVGVSMAATVAAGLAAWGLYKSMT</sequence>
<dbReference type="AlphaFoldDB" id="A0A1I4AVZ8"/>
<feature type="transmembrane region" description="Helical" evidence="1">
    <location>
        <begin position="17"/>
        <end position="39"/>
    </location>
</feature>
<keyword evidence="1" id="KW-0472">Membrane</keyword>
<dbReference type="EMBL" id="FOSG01000007">
    <property type="protein sequence ID" value="SFK60097.1"/>
    <property type="molecule type" value="Genomic_DNA"/>
</dbReference>
<keyword evidence="1" id="KW-1133">Transmembrane helix</keyword>
<evidence type="ECO:0000256" key="1">
    <source>
        <dbReference type="SAM" id="Phobius"/>
    </source>
</evidence>
<dbReference type="RefSeq" id="WP_093849619.1">
    <property type="nucleotide sequence ID" value="NZ_FOSG01000007.1"/>
</dbReference>
<evidence type="ECO:0000313" key="3">
    <source>
        <dbReference type="Proteomes" id="UP000198928"/>
    </source>
</evidence>
<feature type="transmembrane region" description="Helical" evidence="1">
    <location>
        <begin position="192"/>
        <end position="213"/>
    </location>
</feature>
<proteinExistence type="predicted"/>